<keyword evidence="3" id="KW-1185">Reference proteome</keyword>
<protein>
    <submittedName>
        <fullName evidence="2">Uncharacterized protein</fullName>
    </submittedName>
</protein>
<dbReference type="AlphaFoldDB" id="A0AAV1W534"/>
<accession>A0AAV1W534</accession>
<proteinExistence type="predicted"/>
<evidence type="ECO:0000313" key="3">
    <source>
        <dbReference type="Proteomes" id="UP001497480"/>
    </source>
</evidence>
<evidence type="ECO:0000256" key="1">
    <source>
        <dbReference type="SAM" id="MobiDB-lite"/>
    </source>
</evidence>
<feature type="region of interest" description="Disordered" evidence="1">
    <location>
        <begin position="45"/>
        <end position="133"/>
    </location>
</feature>
<dbReference type="PANTHER" id="PTHR36756:SF1">
    <property type="entry name" value="EXPRESSED PROTEIN"/>
    <property type="match status" value="1"/>
</dbReference>
<comment type="caution">
    <text evidence="2">The sequence shown here is derived from an EMBL/GenBank/DDBJ whole genome shotgun (WGS) entry which is preliminary data.</text>
</comment>
<dbReference type="Proteomes" id="UP001497480">
    <property type="component" value="Unassembled WGS sequence"/>
</dbReference>
<feature type="region of interest" description="Disordered" evidence="1">
    <location>
        <begin position="173"/>
        <end position="207"/>
    </location>
</feature>
<reference evidence="2 3" key="1">
    <citation type="submission" date="2024-03" db="EMBL/GenBank/DDBJ databases">
        <authorList>
            <person name="Martinez-Hernandez J."/>
        </authorList>
    </citation>
    <scope>NUCLEOTIDE SEQUENCE [LARGE SCALE GENOMIC DNA]</scope>
</reference>
<dbReference type="EMBL" id="CAXHTB010000003">
    <property type="protein sequence ID" value="CAL0304293.1"/>
    <property type="molecule type" value="Genomic_DNA"/>
</dbReference>
<feature type="compositionally biased region" description="Basic and acidic residues" evidence="1">
    <location>
        <begin position="66"/>
        <end position="81"/>
    </location>
</feature>
<sequence length="292" mass="32180">MNTSTEGSKRQLPSWMVQKKVVASHVSNSDNAVEINCDMENGDVAAYDGDASDKIGGFDRKRKTSKRESNLDAKCEVERGRNLRQQAGSGDDIIQPKKKRANRCRDGVQKSSRRKGQNLEDPRHGSCDVIPVQASSDDDMDLTIEDLMAIAEQYVKDHNKDQQETLGRRCEPELPIPATSESGTAIDSPCGNKKPSGSAREALNNSTLTTTGQLVTTSTSQTDNPAQDMLDLLLGPLLWNLPEKEKNKPTVDSLEFTDEFTGHSQAELAGEEMPPLMKRRSTLKDKVAMFLD</sequence>
<feature type="compositionally biased region" description="Basic and acidic residues" evidence="1">
    <location>
        <begin position="117"/>
        <end position="126"/>
    </location>
</feature>
<dbReference type="PANTHER" id="PTHR36756">
    <property type="entry name" value="EXPRESSED PROTEIN"/>
    <property type="match status" value="1"/>
</dbReference>
<gene>
    <name evidence="2" type="ORF">LLUT_LOCUS5353</name>
</gene>
<name>A0AAV1W534_LUPLU</name>
<organism evidence="2 3">
    <name type="scientific">Lupinus luteus</name>
    <name type="common">European yellow lupine</name>
    <dbReference type="NCBI Taxonomy" id="3873"/>
    <lineage>
        <taxon>Eukaryota</taxon>
        <taxon>Viridiplantae</taxon>
        <taxon>Streptophyta</taxon>
        <taxon>Embryophyta</taxon>
        <taxon>Tracheophyta</taxon>
        <taxon>Spermatophyta</taxon>
        <taxon>Magnoliopsida</taxon>
        <taxon>eudicotyledons</taxon>
        <taxon>Gunneridae</taxon>
        <taxon>Pentapetalae</taxon>
        <taxon>rosids</taxon>
        <taxon>fabids</taxon>
        <taxon>Fabales</taxon>
        <taxon>Fabaceae</taxon>
        <taxon>Papilionoideae</taxon>
        <taxon>50 kb inversion clade</taxon>
        <taxon>genistoids sensu lato</taxon>
        <taxon>core genistoids</taxon>
        <taxon>Genisteae</taxon>
        <taxon>Lupinus</taxon>
    </lineage>
</organism>
<evidence type="ECO:0000313" key="2">
    <source>
        <dbReference type="EMBL" id="CAL0304293.1"/>
    </source>
</evidence>